<name>A0A261WI62_9PSED</name>
<gene>
    <name evidence="1" type="ORF">CFN58_16740</name>
</gene>
<reference evidence="2" key="1">
    <citation type="journal article" date="2016" name="Sci. Rep.">
        <title>Genome analysis of the kiwifruit canker pathogen Pseudomonas syringae pv. actinidiae biovar 5.</title>
        <authorList>
            <person name="Fujikawa T."/>
            <person name="Sawada H."/>
        </authorList>
    </citation>
    <scope>NUCLEOTIDE SEQUENCE [LARGE SCALE GENOMIC DNA]</scope>
    <source>
        <strain evidence="2">MAFF 212061</strain>
    </source>
</reference>
<proteinExistence type="predicted"/>
<organism evidence="1 2">
    <name type="scientific">Pseudomonas avellanae</name>
    <dbReference type="NCBI Taxonomy" id="46257"/>
    <lineage>
        <taxon>Bacteria</taxon>
        <taxon>Pseudomonadati</taxon>
        <taxon>Pseudomonadota</taxon>
        <taxon>Gammaproteobacteria</taxon>
        <taxon>Pseudomonadales</taxon>
        <taxon>Pseudomonadaceae</taxon>
        <taxon>Pseudomonas</taxon>
    </lineage>
</organism>
<protein>
    <recommendedName>
        <fullName evidence="3">PAAR domain-containing protein</fullName>
    </recommendedName>
</protein>
<dbReference type="Proteomes" id="UP000217163">
    <property type="component" value="Unassembled WGS sequence"/>
</dbReference>
<dbReference type="AlphaFoldDB" id="A0A261WI62"/>
<dbReference type="Pfam" id="PF05488">
    <property type="entry name" value="PAAR_motif"/>
    <property type="match status" value="1"/>
</dbReference>
<comment type="caution">
    <text evidence="1">The sequence shown here is derived from an EMBL/GenBank/DDBJ whole genome shotgun (WGS) entry which is preliminary data.</text>
</comment>
<evidence type="ECO:0008006" key="3">
    <source>
        <dbReference type="Google" id="ProtNLM"/>
    </source>
</evidence>
<evidence type="ECO:0000313" key="1">
    <source>
        <dbReference type="EMBL" id="OZI85690.1"/>
    </source>
</evidence>
<evidence type="ECO:0000313" key="2">
    <source>
        <dbReference type="Proteomes" id="UP000217163"/>
    </source>
</evidence>
<dbReference type="InterPro" id="IPR008727">
    <property type="entry name" value="PAAR_motif"/>
</dbReference>
<dbReference type="EMBL" id="NKQU01000569">
    <property type="protein sequence ID" value="OZI85690.1"/>
    <property type="molecule type" value="Genomic_DNA"/>
</dbReference>
<sequence length="184" mass="20355">MKIIGWIREGDKASCGSAVVEGDRTCLSYGRAYAFQGARLACRENCVIAQGFIRSMLTNGRAQVLHGMMTSKGCLLQSTLNDVDGVENDRGEEIHPAFAPDEDGGWRGIYPPAQEHDQAYDEYFIIVDDKTGTPARNRIYSITLDTGESIEGHTYDEGRTQYITSDKRRPLIIEVAPASEMQAD</sequence>
<accession>A0A261WI62</accession>